<evidence type="ECO:0000313" key="15">
    <source>
        <dbReference type="Proteomes" id="UP000001070"/>
    </source>
</evidence>
<dbReference type="GO" id="GO:0005549">
    <property type="term" value="F:odorant binding"/>
    <property type="evidence" value="ECO:0007669"/>
    <property type="project" value="InterPro"/>
</dbReference>
<dbReference type="EMBL" id="CH916367">
    <property type="protein sequence ID" value="EDW02032.1"/>
    <property type="molecule type" value="Genomic_DNA"/>
</dbReference>
<feature type="transmembrane region" description="Helical" evidence="13">
    <location>
        <begin position="45"/>
        <end position="64"/>
    </location>
</feature>
<dbReference type="AlphaFoldDB" id="B4J6V1"/>
<evidence type="ECO:0000313" key="14">
    <source>
        <dbReference type="EMBL" id="EDW02032.1"/>
    </source>
</evidence>
<keyword evidence="2" id="KW-1003">Cell membrane</keyword>
<dbReference type="OMA" id="QILYYCW"/>
<evidence type="ECO:0000256" key="8">
    <source>
        <dbReference type="ARBA" id="ARBA00023170"/>
    </source>
</evidence>
<feature type="transmembrane region" description="Helical" evidence="13">
    <location>
        <begin position="187"/>
        <end position="208"/>
    </location>
</feature>
<evidence type="ECO:0000256" key="11">
    <source>
        <dbReference type="ARBA" id="ARBA00037946"/>
    </source>
</evidence>
<protein>
    <recommendedName>
        <fullName evidence="13">Odorant receptor</fullName>
    </recommendedName>
</protein>
<keyword evidence="8 13" id="KW-0675">Receptor</keyword>
<dbReference type="eggNOG" id="ENOG502SV87">
    <property type="taxonomic scope" value="Eukaryota"/>
</dbReference>
<evidence type="ECO:0000256" key="6">
    <source>
        <dbReference type="ARBA" id="ARBA00022989"/>
    </source>
</evidence>
<dbReference type="GO" id="GO:0004984">
    <property type="term" value="F:olfactory receptor activity"/>
    <property type="evidence" value="ECO:0007669"/>
    <property type="project" value="InterPro"/>
</dbReference>
<keyword evidence="7 13" id="KW-0472">Membrane</keyword>
<keyword evidence="6 13" id="KW-1133">Transmembrane helix</keyword>
<dbReference type="GO" id="GO:0005886">
    <property type="term" value="C:plasma membrane"/>
    <property type="evidence" value="ECO:0007669"/>
    <property type="project" value="UniProtKB-SubCell"/>
</dbReference>
<feature type="transmembrane region" description="Helical" evidence="13">
    <location>
        <begin position="135"/>
        <end position="155"/>
    </location>
</feature>
<evidence type="ECO:0000256" key="1">
    <source>
        <dbReference type="ARBA" id="ARBA00004651"/>
    </source>
</evidence>
<comment type="caution">
    <text evidence="13">Lacks conserved residue(s) required for the propagation of feature annotation.</text>
</comment>
<keyword evidence="15" id="KW-1185">Reference proteome</keyword>
<evidence type="ECO:0000256" key="9">
    <source>
        <dbReference type="ARBA" id="ARBA00023224"/>
    </source>
</evidence>
<keyword evidence="3 13" id="KW-0716">Sensory transduction</keyword>
<evidence type="ECO:0000256" key="10">
    <source>
        <dbReference type="ARBA" id="ARBA00037764"/>
    </source>
</evidence>
<evidence type="ECO:0000256" key="2">
    <source>
        <dbReference type="ARBA" id="ARBA00022475"/>
    </source>
</evidence>
<dbReference type="GO" id="GO:0007165">
    <property type="term" value="P:signal transduction"/>
    <property type="evidence" value="ECO:0007669"/>
    <property type="project" value="UniProtKB-KW"/>
</dbReference>
<evidence type="ECO:0000256" key="13">
    <source>
        <dbReference type="RuleBase" id="RU351113"/>
    </source>
</evidence>
<keyword evidence="5 13" id="KW-0552">Olfaction</keyword>
<organism evidence="15">
    <name type="scientific">Drosophila grimshawi</name>
    <name type="common">Hawaiian fruit fly</name>
    <name type="synonym">Idiomyia grimshawi</name>
    <dbReference type="NCBI Taxonomy" id="7222"/>
    <lineage>
        <taxon>Eukaryota</taxon>
        <taxon>Metazoa</taxon>
        <taxon>Ecdysozoa</taxon>
        <taxon>Arthropoda</taxon>
        <taxon>Hexapoda</taxon>
        <taxon>Insecta</taxon>
        <taxon>Pterygota</taxon>
        <taxon>Neoptera</taxon>
        <taxon>Endopterygota</taxon>
        <taxon>Diptera</taxon>
        <taxon>Brachycera</taxon>
        <taxon>Muscomorpha</taxon>
        <taxon>Ephydroidea</taxon>
        <taxon>Drosophilidae</taxon>
        <taxon>Drosophila</taxon>
        <taxon>Hawaiian Drosophila</taxon>
    </lineage>
</organism>
<dbReference type="InterPro" id="IPR004117">
    <property type="entry name" value="7tm6_olfct_rcpt"/>
</dbReference>
<sequence>MSQSTFEELTASFYKYQVWYLKLLGVWSLQDYATRQQRVWHALRCGLIFVIVSIMLLFFAIHVLANIDQISVILEVFFMFATELSCMTKLLSIKLKSANHARILTLMHSTAFQPISSREYQIYMRGAARSVKWRNIYAFTSLLAASLILVTQWFVDSSALPLSMYEPCNLARDSCYYGLYLYQVLSLMPSCWLNISFDSVCGSLLFFLETQLAMLSARLQSLGAAETPPDNVSVAMELRDCCLYYGNIVKLKEMVVNLIRIPGSVQMLCSVLVLVSNFYALSIRTSETAFMIMLGSYQFVMLMQIFITCYAADEMSGQSALLSHALYSSEWTTWNKTNRKMCLLMMLRLSKPLEVHTLDHTQSFNSLTFASIVNCSYSYFALLKRVNS</sequence>
<evidence type="ECO:0000256" key="5">
    <source>
        <dbReference type="ARBA" id="ARBA00022725"/>
    </source>
</evidence>
<dbReference type="PhylomeDB" id="B4J6V1"/>
<comment type="similarity">
    <text evidence="11">Belongs to the insect chemoreceptor superfamily. Heteromeric odorant receptor channel (TC 1.A.69) family. Or2a subfamily.</text>
</comment>
<evidence type="ECO:0000256" key="4">
    <source>
        <dbReference type="ARBA" id="ARBA00022692"/>
    </source>
</evidence>
<feature type="transmembrane region" description="Helical" evidence="13">
    <location>
        <begin position="289"/>
        <end position="312"/>
    </location>
</feature>
<dbReference type="InParanoid" id="B4J6V1"/>
<comment type="subcellular location">
    <subcellularLocation>
        <location evidence="1 13">Cell membrane</location>
        <topology evidence="1 13">Multi-pass membrane protein</topology>
    </subcellularLocation>
</comment>
<dbReference type="PANTHER" id="PTHR21137:SF37">
    <property type="entry name" value="ODORANT RECEPTOR 46A, ISOFORM B-RELATED"/>
    <property type="match status" value="1"/>
</dbReference>
<dbReference type="OrthoDB" id="5846619at2759"/>
<accession>B4J6V1</accession>
<keyword evidence="9 13" id="KW-0807">Transducer</keyword>
<comment type="function">
    <text evidence="10">Odorant receptor which mediates acceptance or avoidance behavior, depending on its substrates. The odorant receptor repertoire encodes a large collection of odor stimuli that vary widely in identity, intensity, and duration. May form a complex with Orco to form odorant-sensing units, providing sensitive and prolonged odorant signaling and calcium permeability.</text>
</comment>
<feature type="transmembrane region" description="Helical" evidence="13">
    <location>
        <begin position="258"/>
        <end position="283"/>
    </location>
</feature>
<comment type="subunit">
    <text evidence="12">Interacts with Orco. Complexes exist early in the endomembrane system in olfactory sensory neurons (OSNs), coupling these complexes to the conserved ciliary trafficking pathway.</text>
</comment>
<dbReference type="HOGENOM" id="CLU_033399_6_3_1"/>
<dbReference type="PANTHER" id="PTHR21137">
    <property type="entry name" value="ODORANT RECEPTOR"/>
    <property type="match status" value="1"/>
</dbReference>
<name>B4J6V1_DROGR</name>
<evidence type="ECO:0000256" key="3">
    <source>
        <dbReference type="ARBA" id="ARBA00022606"/>
    </source>
</evidence>
<evidence type="ECO:0000256" key="12">
    <source>
        <dbReference type="ARBA" id="ARBA00038679"/>
    </source>
</evidence>
<dbReference type="Pfam" id="PF02949">
    <property type="entry name" value="7tm_6"/>
    <property type="match status" value="1"/>
</dbReference>
<gene>
    <name evidence="14" type="primary">Dgri\GH20124</name>
    <name evidence="14" type="ORF">Dgri_GH20124</name>
</gene>
<keyword evidence="4 13" id="KW-0812">Transmembrane</keyword>
<dbReference type="FunCoup" id="B4J6V1">
    <property type="interactions" value="34"/>
</dbReference>
<reference evidence="14 15" key="1">
    <citation type="journal article" date="2007" name="Nature">
        <title>Evolution of genes and genomes on the Drosophila phylogeny.</title>
        <authorList>
            <consortium name="Drosophila 12 Genomes Consortium"/>
            <person name="Clark A.G."/>
            <person name="Eisen M.B."/>
            <person name="Smith D.R."/>
            <person name="Bergman C.M."/>
            <person name="Oliver B."/>
            <person name="Markow T.A."/>
            <person name="Kaufman T.C."/>
            <person name="Kellis M."/>
            <person name="Gelbart W."/>
            <person name="Iyer V.N."/>
            <person name="Pollard D.A."/>
            <person name="Sackton T.B."/>
            <person name="Larracuente A.M."/>
            <person name="Singh N.D."/>
            <person name="Abad J.P."/>
            <person name="Abt D.N."/>
            <person name="Adryan B."/>
            <person name="Aguade M."/>
            <person name="Akashi H."/>
            <person name="Anderson W.W."/>
            <person name="Aquadro C.F."/>
            <person name="Ardell D.H."/>
            <person name="Arguello R."/>
            <person name="Artieri C.G."/>
            <person name="Barbash D.A."/>
            <person name="Barker D."/>
            <person name="Barsanti P."/>
            <person name="Batterham P."/>
            <person name="Batzoglou S."/>
            <person name="Begun D."/>
            <person name="Bhutkar A."/>
            <person name="Blanco E."/>
            <person name="Bosak S.A."/>
            <person name="Bradley R.K."/>
            <person name="Brand A.D."/>
            <person name="Brent M.R."/>
            <person name="Brooks A.N."/>
            <person name="Brown R.H."/>
            <person name="Butlin R.K."/>
            <person name="Caggese C."/>
            <person name="Calvi B.R."/>
            <person name="Bernardo de Carvalho A."/>
            <person name="Caspi A."/>
            <person name="Castrezana S."/>
            <person name="Celniker S.E."/>
            <person name="Chang J.L."/>
            <person name="Chapple C."/>
            <person name="Chatterji S."/>
            <person name="Chinwalla A."/>
            <person name="Civetta A."/>
            <person name="Clifton S.W."/>
            <person name="Comeron J.M."/>
            <person name="Costello J.C."/>
            <person name="Coyne J.A."/>
            <person name="Daub J."/>
            <person name="David R.G."/>
            <person name="Delcher A.L."/>
            <person name="Delehaunty K."/>
            <person name="Do C.B."/>
            <person name="Ebling H."/>
            <person name="Edwards K."/>
            <person name="Eickbush T."/>
            <person name="Evans J.D."/>
            <person name="Filipski A."/>
            <person name="Findeiss S."/>
            <person name="Freyhult E."/>
            <person name="Fulton L."/>
            <person name="Fulton R."/>
            <person name="Garcia A.C."/>
            <person name="Gardiner A."/>
            <person name="Garfield D.A."/>
            <person name="Garvin B.E."/>
            <person name="Gibson G."/>
            <person name="Gilbert D."/>
            <person name="Gnerre S."/>
            <person name="Godfrey J."/>
            <person name="Good R."/>
            <person name="Gotea V."/>
            <person name="Gravely B."/>
            <person name="Greenberg A.J."/>
            <person name="Griffiths-Jones S."/>
            <person name="Gross S."/>
            <person name="Guigo R."/>
            <person name="Gustafson E.A."/>
            <person name="Haerty W."/>
            <person name="Hahn M.W."/>
            <person name="Halligan D.L."/>
            <person name="Halpern A.L."/>
            <person name="Halter G.M."/>
            <person name="Han M.V."/>
            <person name="Heger A."/>
            <person name="Hillier L."/>
            <person name="Hinrichs A.S."/>
            <person name="Holmes I."/>
            <person name="Hoskins R.A."/>
            <person name="Hubisz M.J."/>
            <person name="Hultmark D."/>
            <person name="Huntley M.A."/>
            <person name="Jaffe D.B."/>
            <person name="Jagadeeshan S."/>
            <person name="Jeck W.R."/>
            <person name="Johnson J."/>
            <person name="Jones C.D."/>
            <person name="Jordan W.C."/>
            <person name="Karpen G.H."/>
            <person name="Kataoka E."/>
            <person name="Keightley P.D."/>
            <person name="Kheradpour P."/>
            <person name="Kirkness E.F."/>
            <person name="Koerich L.B."/>
            <person name="Kristiansen K."/>
            <person name="Kudrna D."/>
            <person name="Kulathinal R.J."/>
            <person name="Kumar S."/>
            <person name="Kwok R."/>
            <person name="Lander E."/>
            <person name="Langley C.H."/>
            <person name="Lapoint R."/>
            <person name="Lazzaro B.P."/>
            <person name="Lee S.J."/>
            <person name="Levesque L."/>
            <person name="Li R."/>
            <person name="Lin C.F."/>
            <person name="Lin M.F."/>
            <person name="Lindblad-Toh K."/>
            <person name="Llopart A."/>
            <person name="Long M."/>
            <person name="Low L."/>
            <person name="Lozovsky E."/>
            <person name="Lu J."/>
            <person name="Luo M."/>
            <person name="Machado C.A."/>
            <person name="Makalowski W."/>
            <person name="Marzo M."/>
            <person name="Matsuda M."/>
            <person name="Matzkin L."/>
            <person name="McAllister B."/>
            <person name="McBride C.S."/>
            <person name="McKernan B."/>
            <person name="McKernan K."/>
            <person name="Mendez-Lago M."/>
            <person name="Minx P."/>
            <person name="Mollenhauer M.U."/>
            <person name="Montooth K."/>
            <person name="Mount S.M."/>
            <person name="Mu X."/>
            <person name="Myers E."/>
            <person name="Negre B."/>
            <person name="Newfeld S."/>
            <person name="Nielsen R."/>
            <person name="Noor M.A."/>
            <person name="O'Grady P."/>
            <person name="Pachter L."/>
            <person name="Papaceit M."/>
            <person name="Parisi M.J."/>
            <person name="Parisi M."/>
            <person name="Parts L."/>
            <person name="Pedersen J.S."/>
            <person name="Pesole G."/>
            <person name="Phillippy A.M."/>
            <person name="Ponting C.P."/>
            <person name="Pop M."/>
            <person name="Porcelli D."/>
            <person name="Powell J.R."/>
            <person name="Prohaska S."/>
            <person name="Pruitt K."/>
            <person name="Puig M."/>
            <person name="Quesneville H."/>
            <person name="Ram K.R."/>
            <person name="Rand D."/>
            <person name="Rasmussen M.D."/>
            <person name="Reed L.K."/>
            <person name="Reenan R."/>
            <person name="Reily A."/>
            <person name="Remington K.A."/>
            <person name="Rieger T.T."/>
            <person name="Ritchie M.G."/>
            <person name="Robin C."/>
            <person name="Rogers Y.H."/>
            <person name="Rohde C."/>
            <person name="Rozas J."/>
            <person name="Rubenfield M.J."/>
            <person name="Ruiz A."/>
            <person name="Russo S."/>
            <person name="Salzberg S.L."/>
            <person name="Sanchez-Gracia A."/>
            <person name="Saranga D.J."/>
            <person name="Sato H."/>
            <person name="Schaeffer S.W."/>
            <person name="Schatz M.C."/>
            <person name="Schlenke T."/>
            <person name="Schwartz R."/>
            <person name="Segarra C."/>
            <person name="Singh R.S."/>
            <person name="Sirot L."/>
            <person name="Sirota M."/>
            <person name="Sisneros N.B."/>
            <person name="Smith C.D."/>
            <person name="Smith T.F."/>
            <person name="Spieth J."/>
            <person name="Stage D.E."/>
            <person name="Stark A."/>
            <person name="Stephan W."/>
            <person name="Strausberg R.L."/>
            <person name="Strempel S."/>
            <person name="Sturgill D."/>
            <person name="Sutton G."/>
            <person name="Sutton G.G."/>
            <person name="Tao W."/>
            <person name="Teichmann S."/>
            <person name="Tobari Y.N."/>
            <person name="Tomimura Y."/>
            <person name="Tsolas J.M."/>
            <person name="Valente V.L."/>
            <person name="Venter E."/>
            <person name="Venter J.C."/>
            <person name="Vicario S."/>
            <person name="Vieira F.G."/>
            <person name="Vilella A.J."/>
            <person name="Villasante A."/>
            <person name="Walenz B."/>
            <person name="Wang J."/>
            <person name="Wasserman M."/>
            <person name="Watts T."/>
            <person name="Wilson D."/>
            <person name="Wilson R.K."/>
            <person name="Wing R.A."/>
            <person name="Wolfner M.F."/>
            <person name="Wong A."/>
            <person name="Wong G.K."/>
            <person name="Wu C.I."/>
            <person name="Wu G."/>
            <person name="Yamamoto D."/>
            <person name="Yang H.P."/>
            <person name="Yang S.P."/>
            <person name="Yorke J.A."/>
            <person name="Yoshida K."/>
            <person name="Zdobnov E."/>
            <person name="Zhang P."/>
            <person name="Zhang Y."/>
            <person name="Zimin A.V."/>
            <person name="Baldwin J."/>
            <person name="Abdouelleil A."/>
            <person name="Abdulkadir J."/>
            <person name="Abebe A."/>
            <person name="Abera B."/>
            <person name="Abreu J."/>
            <person name="Acer S.C."/>
            <person name="Aftuck L."/>
            <person name="Alexander A."/>
            <person name="An P."/>
            <person name="Anderson E."/>
            <person name="Anderson S."/>
            <person name="Arachi H."/>
            <person name="Azer M."/>
            <person name="Bachantsang P."/>
            <person name="Barry A."/>
            <person name="Bayul T."/>
            <person name="Berlin A."/>
            <person name="Bessette D."/>
            <person name="Bloom T."/>
            <person name="Blye J."/>
            <person name="Boguslavskiy L."/>
            <person name="Bonnet C."/>
            <person name="Boukhgalter B."/>
            <person name="Bourzgui I."/>
            <person name="Brown A."/>
            <person name="Cahill P."/>
            <person name="Channer S."/>
            <person name="Cheshatsang Y."/>
            <person name="Chuda L."/>
            <person name="Citroen M."/>
            <person name="Collymore A."/>
            <person name="Cooke P."/>
            <person name="Costello M."/>
            <person name="D'Aco K."/>
            <person name="Daza R."/>
            <person name="De Haan G."/>
            <person name="DeGray S."/>
            <person name="DeMaso C."/>
            <person name="Dhargay N."/>
            <person name="Dooley K."/>
            <person name="Dooley E."/>
            <person name="Doricent M."/>
            <person name="Dorje P."/>
            <person name="Dorjee K."/>
            <person name="Dupes A."/>
            <person name="Elong R."/>
            <person name="Falk J."/>
            <person name="Farina A."/>
            <person name="Faro S."/>
            <person name="Ferguson D."/>
            <person name="Fisher S."/>
            <person name="Foley C.D."/>
            <person name="Franke A."/>
            <person name="Friedrich D."/>
            <person name="Gadbois L."/>
            <person name="Gearin G."/>
            <person name="Gearin C.R."/>
            <person name="Giannoukos G."/>
            <person name="Goode T."/>
            <person name="Graham J."/>
            <person name="Grandbois E."/>
            <person name="Grewal S."/>
            <person name="Gyaltsen K."/>
            <person name="Hafez N."/>
            <person name="Hagos B."/>
            <person name="Hall J."/>
            <person name="Henson C."/>
            <person name="Hollinger A."/>
            <person name="Honan T."/>
            <person name="Huard M.D."/>
            <person name="Hughes L."/>
            <person name="Hurhula B."/>
            <person name="Husby M.E."/>
            <person name="Kamat A."/>
            <person name="Kanga B."/>
            <person name="Kashin S."/>
            <person name="Khazanovich D."/>
            <person name="Kisner P."/>
            <person name="Lance K."/>
            <person name="Lara M."/>
            <person name="Lee W."/>
            <person name="Lennon N."/>
            <person name="Letendre F."/>
            <person name="LeVine R."/>
            <person name="Lipovsky A."/>
            <person name="Liu X."/>
            <person name="Liu J."/>
            <person name="Liu S."/>
            <person name="Lokyitsang T."/>
            <person name="Lokyitsang Y."/>
            <person name="Lubonja R."/>
            <person name="Lui A."/>
            <person name="MacDonald P."/>
            <person name="Magnisalis V."/>
            <person name="Maru K."/>
            <person name="Matthews C."/>
            <person name="McCusker W."/>
            <person name="McDonough S."/>
            <person name="Mehta T."/>
            <person name="Meldrim J."/>
            <person name="Meneus L."/>
            <person name="Mihai O."/>
            <person name="Mihalev A."/>
            <person name="Mihova T."/>
            <person name="Mittelman R."/>
            <person name="Mlenga V."/>
            <person name="Montmayeur A."/>
            <person name="Mulrain L."/>
            <person name="Navidi A."/>
            <person name="Naylor J."/>
            <person name="Negash T."/>
            <person name="Nguyen T."/>
            <person name="Nguyen N."/>
            <person name="Nicol R."/>
            <person name="Norbu C."/>
            <person name="Norbu N."/>
            <person name="Novod N."/>
            <person name="O'Neill B."/>
            <person name="Osman S."/>
            <person name="Markiewicz E."/>
            <person name="Oyono O.L."/>
            <person name="Patti C."/>
            <person name="Phunkhang P."/>
            <person name="Pierre F."/>
            <person name="Priest M."/>
            <person name="Raghuraman S."/>
            <person name="Rege F."/>
            <person name="Reyes R."/>
            <person name="Rise C."/>
            <person name="Rogov P."/>
            <person name="Ross K."/>
            <person name="Ryan E."/>
            <person name="Settipalli S."/>
            <person name="Shea T."/>
            <person name="Sherpa N."/>
            <person name="Shi L."/>
            <person name="Shih D."/>
            <person name="Sparrow T."/>
            <person name="Spaulding J."/>
            <person name="Stalker J."/>
            <person name="Stange-Thomann N."/>
            <person name="Stavropoulos S."/>
            <person name="Stone C."/>
            <person name="Strader C."/>
            <person name="Tesfaye S."/>
            <person name="Thomson T."/>
            <person name="Thoulutsang Y."/>
            <person name="Thoulutsang D."/>
            <person name="Topham K."/>
            <person name="Topping I."/>
            <person name="Tsamla T."/>
            <person name="Vassiliev H."/>
            <person name="Vo A."/>
            <person name="Wangchuk T."/>
            <person name="Wangdi T."/>
            <person name="Weiand M."/>
            <person name="Wilkinson J."/>
            <person name="Wilson A."/>
            <person name="Yadav S."/>
            <person name="Young G."/>
            <person name="Yu Q."/>
            <person name="Zembek L."/>
            <person name="Zhong D."/>
            <person name="Zimmer A."/>
            <person name="Zwirko Z."/>
            <person name="Jaffe D.B."/>
            <person name="Alvarez P."/>
            <person name="Brockman W."/>
            <person name="Butler J."/>
            <person name="Chin C."/>
            <person name="Gnerre S."/>
            <person name="Grabherr M."/>
            <person name="Kleber M."/>
            <person name="Mauceli E."/>
            <person name="MacCallum I."/>
        </authorList>
    </citation>
    <scope>NUCLEOTIDE SEQUENCE [LARGE SCALE GENOMIC DNA]</scope>
    <source>
        <strain evidence="15">Tucson 15287-2541.00</strain>
    </source>
</reference>
<evidence type="ECO:0000256" key="7">
    <source>
        <dbReference type="ARBA" id="ARBA00023136"/>
    </source>
</evidence>
<dbReference type="Proteomes" id="UP000001070">
    <property type="component" value="Unassembled WGS sequence"/>
</dbReference>
<feature type="transmembrane region" description="Helical" evidence="13">
    <location>
        <begin position="70"/>
        <end position="92"/>
    </location>
</feature>
<proteinExistence type="inferred from homology"/>